<dbReference type="GO" id="GO:0004518">
    <property type="term" value="F:nuclease activity"/>
    <property type="evidence" value="ECO:0007669"/>
    <property type="project" value="UniProtKB-KW"/>
</dbReference>
<comment type="function">
    <text evidence="5">Could be a nuclease involved in processing of the 5'-end of pre-16S rRNA.</text>
</comment>
<feature type="domain" description="YqgF/RNase H-like" evidence="6">
    <location>
        <begin position="1"/>
        <end position="101"/>
    </location>
</feature>
<dbReference type="InterPro" id="IPR005227">
    <property type="entry name" value="YqgF"/>
</dbReference>
<keyword evidence="3 5" id="KW-0540">Nuclease</keyword>
<evidence type="ECO:0000256" key="4">
    <source>
        <dbReference type="ARBA" id="ARBA00022801"/>
    </source>
</evidence>
<sequence>MRVMALDVGERRIGVAVSDALGITAQGVQTLQRKNDDQAIQALKALAQTYEVGAWVIGLPKNMNNSLGFKSEETKAFADLLSEAHPLPVYWMDERLTTVAATQVLLQADVSRKKRKKKVDQLAAVLILQTWMDSPKGQEVCRGQ</sequence>
<protein>
    <recommendedName>
        <fullName evidence="5">Putative pre-16S rRNA nuclease</fullName>
        <ecNumber evidence="5">3.1.-.-</ecNumber>
    </recommendedName>
</protein>
<dbReference type="AlphaFoldDB" id="A0A1G6Z7M1"/>
<evidence type="ECO:0000256" key="1">
    <source>
        <dbReference type="ARBA" id="ARBA00022490"/>
    </source>
</evidence>
<evidence type="ECO:0000313" key="8">
    <source>
        <dbReference type="Proteomes" id="UP000198995"/>
    </source>
</evidence>
<dbReference type="Gene3D" id="3.30.420.140">
    <property type="entry name" value="YqgF/RNase H-like domain"/>
    <property type="match status" value="1"/>
</dbReference>
<dbReference type="STRING" id="2741.SAMN04489866_11211"/>
<dbReference type="EMBL" id="FNAF01000012">
    <property type="protein sequence ID" value="SDD98273.1"/>
    <property type="molecule type" value="Genomic_DNA"/>
</dbReference>
<gene>
    <name evidence="7" type="ORF">SAMN04489866_11211</name>
</gene>
<dbReference type="InterPro" id="IPR012337">
    <property type="entry name" value="RNaseH-like_sf"/>
</dbReference>
<dbReference type="InterPro" id="IPR006641">
    <property type="entry name" value="YqgF/RNaseH-like_dom"/>
</dbReference>
<proteinExistence type="inferred from homology"/>
<keyword evidence="2 5" id="KW-0690">Ribosome biogenesis</keyword>
<dbReference type="SMART" id="SM00732">
    <property type="entry name" value="YqgFc"/>
    <property type="match status" value="1"/>
</dbReference>
<dbReference type="CDD" id="cd16964">
    <property type="entry name" value="YqgF"/>
    <property type="match status" value="1"/>
</dbReference>
<dbReference type="OrthoDB" id="9796140at2"/>
<dbReference type="RefSeq" id="WP_091792218.1">
    <property type="nucleotide sequence ID" value="NZ_FNAF01000012.1"/>
</dbReference>
<comment type="subcellular location">
    <subcellularLocation>
        <location evidence="5">Cytoplasm</location>
    </subcellularLocation>
</comment>
<evidence type="ECO:0000259" key="6">
    <source>
        <dbReference type="SMART" id="SM00732"/>
    </source>
</evidence>
<dbReference type="PANTHER" id="PTHR33317:SF4">
    <property type="entry name" value="POLYNUCLEOTIDYL TRANSFERASE, RIBONUCLEASE H-LIKE SUPERFAMILY PROTEIN"/>
    <property type="match status" value="1"/>
</dbReference>
<dbReference type="NCBIfam" id="TIGR00250">
    <property type="entry name" value="RNAse_H_YqgF"/>
    <property type="match status" value="1"/>
</dbReference>
<evidence type="ECO:0000256" key="5">
    <source>
        <dbReference type="HAMAP-Rule" id="MF_00651"/>
    </source>
</evidence>
<name>A0A1G6Z7M1_PEPNI</name>
<reference evidence="7 8" key="1">
    <citation type="submission" date="2016-10" db="EMBL/GenBank/DDBJ databases">
        <authorList>
            <person name="de Groot N.N."/>
        </authorList>
    </citation>
    <scope>NUCLEOTIDE SEQUENCE [LARGE SCALE GENOMIC DNA]</scope>
    <source>
        <strain evidence="7 8">DSM 20475</strain>
    </source>
</reference>
<dbReference type="GO" id="GO:0000967">
    <property type="term" value="P:rRNA 5'-end processing"/>
    <property type="evidence" value="ECO:0007669"/>
    <property type="project" value="UniProtKB-UniRule"/>
</dbReference>
<evidence type="ECO:0000256" key="2">
    <source>
        <dbReference type="ARBA" id="ARBA00022517"/>
    </source>
</evidence>
<organism evidence="7 8">
    <name type="scientific">Peptococcus niger</name>
    <dbReference type="NCBI Taxonomy" id="2741"/>
    <lineage>
        <taxon>Bacteria</taxon>
        <taxon>Bacillati</taxon>
        <taxon>Bacillota</taxon>
        <taxon>Clostridia</taxon>
        <taxon>Eubacteriales</taxon>
        <taxon>Peptococcaceae</taxon>
        <taxon>Peptococcus</taxon>
    </lineage>
</organism>
<evidence type="ECO:0000313" key="7">
    <source>
        <dbReference type="EMBL" id="SDD98273.1"/>
    </source>
</evidence>
<keyword evidence="8" id="KW-1185">Reference proteome</keyword>
<dbReference type="EC" id="3.1.-.-" evidence="5"/>
<dbReference type="GO" id="GO:0005829">
    <property type="term" value="C:cytosol"/>
    <property type="evidence" value="ECO:0007669"/>
    <property type="project" value="TreeGrafter"/>
</dbReference>
<dbReference type="HAMAP" id="MF_00651">
    <property type="entry name" value="Nuclease_YqgF"/>
    <property type="match status" value="1"/>
</dbReference>
<keyword evidence="1 5" id="KW-0963">Cytoplasm</keyword>
<keyword evidence="4 5" id="KW-0378">Hydrolase</keyword>
<dbReference type="InterPro" id="IPR037027">
    <property type="entry name" value="YqgF/RNaseH-like_dom_sf"/>
</dbReference>
<dbReference type="SUPFAM" id="SSF53098">
    <property type="entry name" value="Ribonuclease H-like"/>
    <property type="match status" value="1"/>
</dbReference>
<accession>A0A1G6Z7M1</accession>
<dbReference type="Pfam" id="PF03652">
    <property type="entry name" value="RuvX"/>
    <property type="match status" value="1"/>
</dbReference>
<comment type="similarity">
    <text evidence="5">Belongs to the YqgF HJR family.</text>
</comment>
<dbReference type="Proteomes" id="UP000198995">
    <property type="component" value="Unassembled WGS sequence"/>
</dbReference>
<dbReference type="GO" id="GO:0016788">
    <property type="term" value="F:hydrolase activity, acting on ester bonds"/>
    <property type="evidence" value="ECO:0007669"/>
    <property type="project" value="UniProtKB-UniRule"/>
</dbReference>
<dbReference type="PANTHER" id="PTHR33317">
    <property type="entry name" value="POLYNUCLEOTIDYL TRANSFERASE, RIBONUCLEASE H-LIKE SUPERFAMILY PROTEIN"/>
    <property type="match status" value="1"/>
</dbReference>
<evidence type="ECO:0000256" key="3">
    <source>
        <dbReference type="ARBA" id="ARBA00022722"/>
    </source>
</evidence>